<reference evidence="1 2" key="1">
    <citation type="submission" date="2015-06" db="EMBL/GenBank/DDBJ databases">
        <title>Genome sequence of Pseudoalteromonas peptidolytica.</title>
        <authorList>
            <person name="Xie B.-B."/>
            <person name="Rong J.-C."/>
            <person name="Qin Q.-L."/>
            <person name="Zhang Y.-Z."/>
        </authorList>
    </citation>
    <scope>NUCLEOTIDE SEQUENCE [LARGE SCALE GENOMIC DNA]</scope>
    <source>
        <strain evidence="1 2">F12-50-A1</strain>
    </source>
</reference>
<dbReference type="Proteomes" id="UP000660708">
    <property type="component" value="Unassembled WGS sequence"/>
</dbReference>
<dbReference type="AlphaFoldDB" id="A0A8I0T6H5"/>
<evidence type="ECO:0000313" key="2">
    <source>
        <dbReference type="Proteomes" id="UP000660708"/>
    </source>
</evidence>
<keyword evidence="2" id="KW-1185">Reference proteome</keyword>
<comment type="caution">
    <text evidence="1">The sequence shown here is derived from an EMBL/GenBank/DDBJ whole genome shotgun (WGS) entry which is preliminary data.</text>
</comment>
<sequence length="131" mass="14805">MKIIFNSNNSTSKAALIINDKFGFLAQHEAEKIFNEMDVEGGAFGSIQLVPASTHYKSAKYDLAELKPIDIKQYIVEQTRYVNARNAAIDEFADQFTDDFEKLMASFSPEFDSQREAFVAQRLESQGIIKP</sequence>
<dbReference type="EMBL" id="AQHF01000032">
    <property type="protein sequence ID" value="MBE0348303.1"/>
    <property type="molecule type" value="Genomic_DNA"/>
</dbReference>
<organism evidence="1 2">
    <name type="scientific">Pseudoalteromonas peptidolytica F12-50-A1</name>
    <dbReference type="NCBI Taxonomy" id="1315280"/>
    <lineage>
        <taxon>Bacteria</taxon>
        <taxon>Pseudomonadati</taxon>
        <taxon>Pseudomonadota</taxon>
        <taxon>Gammaproteobacteria</taxon>
        <taxon>Alteromonadales</taxon>
        <taxon>Pseudoalteromonadaceae</taxon>
        <taxon>Pseudoalteromonas</taxon>
    </lineage>
</organism>
<dbReference type="RefSeq" id="WP_147389483.1">
    <property type="nucleotide sequence ID" value="NZ_AQHF01000032.1"/>
</dbReference>
<gene>
    <name evidence="1" type="ORF">PPEP_a4596</name>
</gene>
<proteinExistence type="predicted"/>
<name>A0A8I0T6H5_9GAMM</name>
<evidence type="ECO:0000313" key="1">
    <source>
        <dbReference type="EMBL" id="MBE0348303.1"/>
    </source>
</evidence>
<accession>A0A8I0T6H5</accession>
<protein>
    <submittedName>
        <fullName evidence="1">Uncharacterized protein</fullName>
    </submittedName>
</protein>